<feature type="region of interest" description="Disordered" evidence="8">
    <location>
        <begin position="1"/>
        <end position="31"/>
    </location>
</feature>
<dbReference type="Proteomes" id="UP000182192">
    <property type="component" value="Unassembled WGS sequence"/>
</dbReference>
<feature type="compositionally biased region" description="Basic residues" evidence="8">
    <location>
        <begin position="155"/>
        <end position="168"/>
    </location>
</feature>
<feature type="compositionally biased region" description="Basic and acidic residues" evidence="8">
    <location>
        <begin position="91"/>
        <end position="115"/>
    </location>
</feature>
<dbReference type="GO" id="GO:0005886">
    <property type="term" value="C:plasma membrane"/>
    <property type="evidence" value="ECO:0007669"/>
    <property type="project" value="UniProtKB-SubCell"/>
</dbReference>
<gene>
    <name evidence="7" type="primary">mltG</name>
    <name evidence="9" type="ORF">SAMN02910406_00600</name>
</gene>
<dbReference type="HAMAP" id="MF_02065">
    <property type="entry name" value="MltG"/>
    <property type="match status" value="1"/>
</dbReference>
<dbReference type="NCBIfam" id="TIGR00247">
    <property type="entry name" value="endolytic transglycosylase MltG"/>
    <property type="match status" value="1"/>
</dbReference>
<evidence type="ECO:0000256" key="6">
    <source>
        <dbReference type="ARBA" id="ARBA00023316"/>
    </source>
</evidence>
<accession>A0A1I1E151</accession>
<evidence type="ECO:0000256" key="7">
    <source>
        <dbReference type="HAMAP-Rule" id="MF_02065"/>
    </source>
</evidence>
<feature type="site" description="Important for catalytic activity" evidence="7">
    <location>
        <position position="401"/>
    </location>
</feature>
<feature type="compositionally biased region" description="Acidic residues" evidence="8">
    <location>
        <begin position="524"/>
        <end position="546"/>
    </location>
</feature>
<evidence type="ECO:0000256" key="8">
    <source>
        <dbReference type="SAM" id="MobiDB-lite"/>
    </source>
</evidence>
<dbReference type="AlphaFoldDB" id="A0A1I1E151"/>
<dbReference type="EMBL" id="FOKQ01000003">
    <property type="protein sequence ID" value="SFB80794.1"/>
    <property type="molecule type" value="Genomic_DNA"/>
</dbReference>
<dbReference type="PANTHER" id="PTHR30518">
    <property type="entry name" value="ENDOLYTIC MUREIN TRANSGLYCOSYLASE"/>
    <property type="match status" value="1"/>
</dbReference>
<feature type="region of interest" description="Disordered" evidence="8">
    <location>
        <begin position="46"/>
        <end position="168"/>
    </location>
</feature>
<reference evidence="9 10" key="1">
    <citation type="submission" date="2016-10" db="EMBL/GenBank/DDBJ databases">
        <authorList>
            <person name="de Groot N.N."/>
        </authorList>
    </citation>
    <scope>NUCLEOTIDE SEQUENCE [LARGE SCALE GENOMIC DNA]</scope>
    <source>
        <strain evidence="9 10">AR67</strain>
    </source>
</reference>
<feature type="region of interest" description="Disordered" evidence="8">
    <location>
        <begin position="518"/>
        <end position="546"/>
    </location>
</feature>
<keyword evidence="3 7" id="KW-1133">Transmembrane helix</keyword>
<protein>
    <recommendedName>
        <fullName evidence="7">Endolytic murein transglycosylase</fullName>
        <ecNumber evidence="7">4.2.2.29</ecNumber>
    </recommendedName>
    <alternativeName>
        <fullName evidence="7">Peptidoglycan lytic transglycosylase</fullName>
    </alternativeName>
    <alternativeName>
        <fullName evidence="7">Peptidoglycan polymerization terminase</fullName>
    </alternativeName>
</protein>
<dbReference type="PANTHER" id="PTHR30518:SF2">
    <property type="entry name" value="ENDOLYTIC MUREIN TRANSGLYCOSYLASE"/>
    <property type="match status" value="1"/>
</dbReference>
<evidence type="ECO:0000256" key="3">
    <source>
        <dbReference type="ARBA" id="ARBA00022989"/>
    </source>
</evidence>
<evidence type="ECO:0000313" key="9">
    <source>
        <dbReference type="EMBL" id="SFB80794.1"/>
    </source>
</evidence>
<dbReference type="GO" id="GO:0071555">
    <property type="term" value="P:cell wall organization"/>
    <property type="evidence" value="ECO:0007669"/>
    <property type="project" value="UniProtKB-KW"/>
</dbReference>
<dbReference type="RefSeq" id="WP_074959987.1">
    <property type="nucleotide sequence ID" value="NZ_FOKQ01000003.1"/>
</dbReference>
<keyword evidence="4 7" id="KW-0472">Membrane</keyword>
<comment type="subcellular location">
    <subcellularLocation>
        <location evidence="7">Cell membrane</location>
        <topology evidence="7">Single-pass membrane protein</topology>
    </subcellularLocation>
</comment>
<keyword evidence="2 7" id="KW-0812">Transmembrane</keyword>
<feature type="transmembrane region" description="Helical" evidence="7">
    <location>
        <begin position="172"/>
        <end position="198"/>
    </location>
</feature>
<evidence type="ECO:0000313" key="10">
    <source>
        <dbReference type="Proteomes" id="UP000182192"/>
    </source>
</evidence>
<sequence>MSDKNFDIDDILGGSKENVGDASLSAEKPKKAEVDEIDELLAELKNRPRRRRLAEAENDNGEEKVSAPAPASIPEAKEPEAVIADEEDASEEPKEEKEAAIIGNDDIKKHFGKDSDIEDEFDEDEDEDEDEDDEEDIPVRKVSNSRSRSADGRSSGKKRSGKSSGRRKKKGIGFNGSIFGGIILVTIILTVSLVLAVAGLTLGMEYYGIGKDDNEISFNIPEGSTNEDIADLLVENGIIKNKKLFLYTLKIMKPSTIYPGDIKLQPSKPYSDIIEELEKQRESYETVTVTFTEGEYLIDIAQKLEKNNVCAADDFLFEFNRDMGFKFESYLTENKNVFYAREGYLFPDTYEFYVNDTPYNIARILRDHYDSKMNEAMYKKMNDQGLTLNETITLASIVQLEAANVDEMPKVASVFLNRLRDSDTFPMLQSDTTYNYINKVIKPNTKNDDLAEHYVEYYDTYAIDGLPAGPICNPGMDAIKAVLNPAKTDYYYFCNDIETGETFYAETLDEHEKNLVKAGRGDQIVDDTADDGDVSDEKNDEENYNE</sequence>
<dbReference type="InterPro" id="IPR003770">
    <property type="entry name" value="MLTG-like"/>
</dbReference>
<comment type="similarity">
    <text evidence="7">Belongs to the transglycosylase MltG family.</text>
</comment>
<dbReference type="Pfam" id="PF02618">
    <property type="entry name" value="YceG"/>
    <property type="match status" value="1"/>
</dbReference>
<keyword evidence="6 7" id="KW-0961">Cell wall biogenesis/degradation</keyword>
<keyword evidence="1 7" id="KW-1003">Cell membrane</keyword>
<dbReference type="GO" id="GO:0009252">
    <property type="term" value="P:peptidoglycan biosynthetic process"/>
    <property type="evidence" value="ECO:0007669"/>
    <property type="project" value="UniProtKB-UniRule"/>
</dbReference>
<dbReference type="EC" id="4.2.2.29" evidence="7"/>
<name>A0A1I1E151_RUMAL</name>
<evidence type="ECO:0000256" key="5">
    <source>
        <dbReference type="ARBA" id="ARBA00023239"/>
    </source>
</evidence>
<evidence type="ECO:0000256" key="2">
    <source>
        <dbReference type="ARBA" id="ARBA00022692"/>
    </source>
</evidence>
<comment type="catalytic activity">
    <reaction evidence="7">
        <text>a peptidoglycan chain = a peptidoglycan chain with N-acetyl-1,6-anhydromuramyl-[peptide] at the reducing end + a peptidoglycan chain with N-acetylglucosamine at the non-reducing end.</text>
        <dbReference type="EC" id="4.2.2.29"/>
    </reaction>
</comment>
<proteinExistence type="inferred from homology"/>
<feature type="compositionally biased region" description="Acidic residues" evidence="8">
    <location>
        <begin position="116"/>
        <end position="136"/>
    </location>
</feature>
<dbReference type="Gene3D" id="3.30.1490.480">
    <property type="entry name" value="Endolytic murein transglycosylase"/>
    <property type="match status" value="1"/>
</dbReference>
<comment type="function">
    <text evidence="7">Functions as a peptidoglycan terminase that cleaves nascent peptidoglycan strands endolytically to terminate their elongation.</text>
</comment>
<organism evidence="9 10">
    <name type="scientific">Ruminococcus albus</name>
    <dbReference type="NCBI Taxonomy" id="1264"/>
    <lineage>
        <taxon>Bacteria</taxon>
        <taxon>Bacillati</taxon>
        <taxon>Bacillota</taxon>
        <taxon>Clostridia</taxon>
        <taxon>Eubacteriales</taxon>
        <taxon>Oscillospiraceae</taxon>
        <taxon>Ruminococcus</taxon>
    </lineage>
</organism>
<keyword evidence="5 7" id="KW-0456">Lyase</keyword>
<evidence type="ECO:0000256" key="4">
    <source>
        <dbReference type="ARBA" id="ARBA00023136"/>
    </source>
</evidence>
<dbReference type="OrthoDB" id="9814591at2"/>
<evidence type="ECO:0000256" key="1">
    <source>
        <dbReference type="ARBA" id="ARBA00022475"/>
    </source>
</evidence>
<dbReference type="GO" id="GO:0008932">
    <property type="term" value="F:lytic endotransglycosylase activity"/>
    <property type="evidence" value="ECO:0007669"/>
    <property type="project" value="UniProtKB-UniRule"/>
</dbReference>